<dbReference type="AlphaFoldDB" id="A0A074K1X5"/>
<sequence>MFDHRAPADELALIRAEIARLKRREAALREAYLTRADMPKIGRWNKVEIHTERHTVFDPRLLPAAIRNDPAYQRDKVMRVLRTAPNDRAAKRLPDITAPAHTQRAAPLTLVSQMH</sequence>
<name>A0A074K1X5_9RHOB</name>
<dbReference type="OrthoDB" id="7689895at2"/>
<dbReference type="RefSeq" id="WP_038127508.1">
    <property type="nucleotide sequence ID" value="NZ_AUNB01000001.1"/>
</dbReference>
<organism evidence="1 2">
    <name type="scientific">Thioclava indica</name>
    <dbReference type="NCBI Taxonomy" id="1353528"/>
    <lineage>
        <taxon>Bacteria</taxon>
        <taxon>Pseudomonadati</taxon>
        <taxon>Pseudomonadota</taxon>
        <taxon>Alphaproteobacteria</taxon>
        <taxon>Rhodobacterales</taxon>
        <taxon>Paracoccaceae</taxon>
        <taxon>Thioclava</taxon>
    </lineage>
</organism>
<protein>
    <submittedName>
        <fullName evidence="1">Uncharacterized protein</fullName>
    </submittedName>
</protein>
<accession>A0A074K1X5</accession>
<reference evidence="1 2" key="1">
    <citation type="journal article" date="2015" name="Antonie Van Leeuwenhoek">
        <title>Thioclava indica sp. nov., isolated from surface seawater of the Indian Ocean.</title>
        <authorList>
            <person name="Liu Y."/>
            <person name="Lai Q."/>
            <person name="Du J."/>
            <person name="Xu H."/>
            <person name="Jiang L."/>
            <person name="Shao Z."/>
        </authorList>
    </citation>
    <scope>NUCLEOTIDE SEQUENCE [LARGE SCALE GENOMIC DNA]</scope>
    <source>
        <strain evidence="1 2">DT23-4</strain>
    </source>
</reference>
<dbReference type="Proteomes" id="UP000027471">
    <property type="component" value="Unassembled WGS sequence"/>
</dbReference>
<evidence type="ECO:0000313" key="1">
    <source>
        <dbReference type="EMBL" id="KEO61743.1"/>
    </source>
</evidence>
<proteinExistence type="predicted"/>
<dbReference type="eggNOG" id="ENOG5033MFS">
    <property type="taxonomic scope" value="Bacteria"/>
</dbReference>
<evidence type="ECO:0000313" key="2">
    <source>
        <dbReference type="Proteomes" id="UP000027471"/>
    </source>
</evidence>
<gene>
    <name evidence="1" type="ORF">DT23_01860</name>
</gene>
<comment type="caution">
    <text evidence="1">The sequence shown here is derived from an EMBL/GenBank/DDBJ whole genome shotgun (WGS) entry which is preliminary data.</text>
</comment>
<keyword evidence="2" id="KW-1185">Reference proteome</keyword>
<dbReference type="STRING" id="1353528.DT23_01860"/>
<dbReference type="EMBL" id="AUNB01000001">
    <property type="protein sequence ID" value="KEO61743.1"/>
    <property type="molecule type" value="Genomic_DNA"/>
</dbReference>